<dbReference type="AlphaFoldDB" id="A0A7X3SKZ8"/>
<sequence length="45" mass="5337">MDKIKIDKEYAAAMLIEFLFEKGLVNKETYMNIYKHYNLHISQAA</sequence>
<accession>A0A7X3SKZ8</accession>
<proteinExistence type="predicted"/>
<dbReference type="Proteomes" id="UP000460412">
    <property type="component" value="Unassembled WGS sequence"/>
</dbReference>
<gene>
    <name evidence="1" type="ORF">GN277_21975</name>
</gene>
<reference evidence="1 2" key="1">
    <citation type="submission" date="2019-12" db="EMBL/GenBank/DDBJ databases">
        <title>Sporaefaciens musculi gen. nov., sp. nov., a novel bacterium isolated from the caecum of an obese mouse.</title>
        <authorList>
            <person name="Rasmussen T.S."/>
            <person name="Streidl T."/>
            <person name="Hitch T.C.A."/>
            <person name="Wortmann E."/>
            <person name="Deptula P."/>
            <person name="Hansen M."/>
            <person name="Nielsen D.S."/>
            <person name="Clavel T."/>
            <person name="Vogensen F.K."/>
        </authorList>
    </citation>
    <scope>NUCLEOTIDE SEQUENCE [LARGE SCALE GENOMIC DNA]</scope>
    <source>
        <strain evidence="1 2">WCA-9-b2</strain>
    </source>
</reference>
<dbReference type="EMBL" id="WUQX01000001">
    <property type="protein sequence ID" value="MXP77920.1"/>
    <property type="molecule type" value="Genomic_DNA"/>
</dbReference>
<evidence type="ECO:0000313" key="2">
    <source>
        <dbReference type="Proteomes" id="UP000460412"/>
    </source>
</evidence>
<name>A0A7X3SKZ8_9FIRM</name>
<organism evidence="1 2">
    <name type="scientific">Sporofaciens musculi</name>
    <dbReference type="NCBI Taxonomy" id="2681861"/>
    <lineage>
        <taxon>Bacteria</taxon>
        <taxon>Bacillati</taxon>
        <taxon>Bacillota</taxon>
        <taxon>Clostridia</taxon>
        <taxon>Lachnospirales</taxon>
        <taxon>Lachnospiraceae</taxon>
        <taxon>Sporofaciens</taxon>
    </lineage>
</organism>
<dbReference type="RefSeq" id="WP_159753744.1">
    <property type="nucleotide sequence ID" value="NZ_WUQX01000001.1"/>
</dbReference>
<keyword evidence="2" id="KW-1185">Reference proteome</keyword>
<evidence type="ECO:0000313" key="1">
    <source>
        <dbReference type="EMBL" id="MXP77920.1"/>
    </source>
</evidence>
<comment type="caution">
    <text evidence="1">The sequence shown here is derived from an EMBL/GenBank/DDBJ whole genome shotgun (WGS) entry which is preliminary data.</text>
</comment>
<protein>
    <submittedName>
        <fullName evidence="1">Uncharacterized protein</fullName>
    </submittedName>
</protein>